<protein>
    <submittedName>
        <fullName evidence="1">Uncharacterized protein</fullName>
    </submittedName>
</protein>
<name>A0ABQ3I1V6_9SPHI</name>
<sequence length="60" mass="6263">MRNAVQVVLLAPIALPNKVAKILKYAAVGLGILDSLVDTNNEASQDAAKQGEEEADEAAD</sequence>
<evidence type="ECO:0000313" key="1">
    <source>
        <dbReference type="EMBL" id="GHE49706.1"/>
    </source>
</evidence>
<organism evidence="1 2">
    <name type="scientific">Sphingobacterium griseoflavum</name>
    <dbReference type="NCBI Taxonomy" id="1474952"/>
    <lineage>
        <taxon>Bacteria</taxon>
        <taxon>Pseudomonadati</taxon>
        <taxon>Bacteroidota</taxon>
        <taxon>Sphingobacteriia</taxon>
        <taxon>Sphingobacteriales</taxon>
        <taxon>Sphingobacteriaceae</taxon>
        <taxon>Sphingobacterium</taxon>
    </lineage>
</organism>
<dbReference type="RefSeq" id="WP_189628122.1">
    <property type="nucleotide sequence ID" value="NZ_BNAF01000020.1"/>
</dbReference>
<dbReference type="EMBL" id="BNAF01000020">
    <property type="protein sequence ID" value="GHE49706.1"/>
    <property type="molecule type" value="Genomic_DNA"/>
</dbReference>
<accession>A0ABQ3I1V6</accession>
<evidence type="ECO:0000313" key="2">
    <source>
        <dbReference type="Proteomes" id="UP000620550"/>
    </source>
</evidence>
<comment type="caution">
    <text evidence="1">The sequence shown here is derived from an EMBL/GenBank/DDBJ whole genome shotgun (WGS) entry which is preliminary data.</text>
</comment>
<gene>
    <name evidence="1" type="ORF">GCM10017764_35940</name>
</gene>
<keyword evidence="2" id="KW-1185">Reference proteome</keyword>
<proteinExistence type="predicted"/>
<reference evidence="2" key="1">
    <citation type="journal article" date="2019" name="Int. J. Syst. Evol. Microbiol.">
        <title>The Global Catalogue of Microorganisms (GCM) 10K type strain sequencing project: providing services to taxonomists for standard genome sequencing and annotation.</title>
        <authorList>
            <consortium name="The Broad Institute Genomics Platform"/>
            <consortium name="The Broad Institute Genome Sequencing Center for Infectious Disease"/>
            <person name="Wu L."/>
            <person name="Ma J."/>
        </authorList>
    </citation>
    <scope>NUCLEOTIDE SEQUENCE [LARGE SCALE GENOMIC DNA]</scope>
    <source>
        <strain evidence="2">CGMCC 1.12966</strain>
    </source>
</reference>
<dbReference type="Proteomes" id="UP000620550">
    <property type="component" value="Unassembled WGS sequence"/>
</dbReference>